<proteinExistence type="predicted"/>
<evidence type="ECO:0000256" key="5">
    <source>
        <dbReference type="ARBA" id="ARBA00023136"/>
    </source>
</evidence>
<dbReference type="AlphaFoldDB" id="A0A2G9YS80"/>
<evidence type="ECO:0000313" key="8">
    <source>
        <dbReference type="EMBL" id="PIP21331.1"/>
    </source>
</evidence>
<keyword evidence="3 6" id="KW-0812">Transmembrane</keyword>
<accession>A0A2G9YS80</accession>
<evidence type="ECO:0000256" key="3">
    <source>
        <dbReference type="ARBA" id="ARBA00022692"/>
    </source>
</evidence>
<protein>
    <submittedName>
        <fullName evidence="8">Alkaline phosphatase</fullName>
    </submittedName>
</protein>
<organism evidence="8 9">
    <name type="scientific">Candidatus Nealsonbacteria bacterium CG23_combo_of_CG06-09_8_20_14_all_40_13</name>
    <dbReference type="NCBI Taxonomy" id="1974724"/>
    <lineage>
        <taxon>Bacteria</taxon>
        <taxon>Candidatus Nealsoniibacteriota</taxon>
    </lineage>
</organism>
<sequence>MAAKILSVISLFIIGVISTLGYWGIILLMVIESANIPLPSEVIMPFSGFLVAQGHFNLWWTAVAGAFGCVVGSVVSYVLGYFGGRPLIWRLGKYILISHRDFEHAENWFKKHGEATIFFSRLLPVIRTYISFPAGIWKVNFWRFILYTFLGSFPWTLGLAYFGQKMGENWESLRGYFHGFDAVILALIILGIVWWIWRHIKQNAQFKNQGV</sequence>
<feature type="transmembrane region" description="Helical" evidence="6">
    <location>
        <begin position="144"/>
        <end position="163"/>
    </location>
</feature>
<dbReference type="Proteomes" id="UP000231567">
    <property type="component" value="Unassembled WGS sequence"/>
</dbReference>
<evidence type="ECO:0000256" key="6">
    <source>
        <dbReference type="SAM" id="Phobius"/>
    </source>
</evidence>
<keyword evidence="4 6" id="KW-1133">Transmembrane helix</keyword>
<feature type="domain" description="VTT" evidence="7">
    <location>
        <begin position="38"/>
        <end position="164"/>
    </location>
</feature>
<feature type="transmembrane region" description="Helical" evidence="6">
    <location>
        <begin position="175"/>
        <end position="197"/>
    </location>
</feature>
<name>A0A2G9YS80_9BACT</name>
<dbReference type="InterPro" id="IPR051311">
    <property type="entry name" value="DedA_domain"/>
</dbReference>
<dbReference type="Pfam" id="PF09335">
    <property type="entry name" value="VTT_dom"/>
    <property type="match status" value="1"/>
</dbReference>
<dbReference type="PANTHER" id="PTHR42709:SF6">
    <property type="entry name" value="UNDECAPRENYL PHOSPHATE TRANSPORTER A"/>
    <property type="match status" value="1"/>
</dbReference>
<gene>
    <name evidence="8" type="ORF">COX39_03490</name>
</gene>
<evidence type="ECO:0000256" key="4">
    <source>
        <dbReference type="ARBA" id="ARBA00022989"/>
    </source>
</evidence>
<evidence type="ECO:0000259" key="7">
    <source>
        <dbReference type="Pfam" id="PF09335"/>
    </source>
</evidence>
<evidence type="ECO:0000256" key="1">
    <source>
        <dbReference type="ARBA" id="ARBA00004651"/>
    </source>
</evidence>
<dbReference type="EMBL" id="PCRM01000045">
    <property type="protein sequence ID" value="PIP21331.1"/>
    <property type="molecule type" value="Genomic_DNA"/>
</dbReference>
<dbReference type="GO" id="GO:0005886">
    <property type="term" value="C:plasma membrane"/>
    <property type="evidence" value="ECO:0007669"/>
    <property type="project" value="UniProtKB-SubCell"/>
</dbReference>
<keyword evidence="5 6" id="KW-0472">Membrane</keyword>
<comment type="subcellular location">
    <subcellularLocation>
        <location evidence="1">Cell membrane</location>
        <topology evidence="1">Multi-pass membrane protein</topology>
    </subcellularLocation>
</comment>
<evidence type="ECO:0000313" key="9">
    <source>
        <dbReference type="Proteomes" id="UP000231567"/>
    </source>
</evidence>
<reference evidence="8 9" key="1">
    <citation type="submission" date="2017-09" db="EMBL/GenBank/DDBJ databases">
        <title>Depth-based differentiation of microbial function through sediment-hosted aquifers and enrichment of novel symbionts in the deep terrestrial subsurface.</title>
        <authorList>
            <person name="Probst A.J."/>
            <person name="Ladd B."/>
            <person name="Jarett J.K."/>
            <person name="Geller-Mcgrath D.E."/>
            <person name="Sieber C.M."/>
            <person name="Emerson J.B."/>
            <person name="Anantharaman K."/>
            <person name="Thomas B.C."/>
            <person name="Malmstrom R."/>
            <person name="Stieglmeier M."/>
            <person name="Klingl A."/>
            <person name="Woyke T."/>
            <person name="Ryan C.M."/>
            <person name="Banfield J.F."/>
        </authorList>
    </citation>
    <scope>NUCLEOTIDE SEQUENCE [LARGE SCALE GENOMIC DNA]</scope>
    <source>
        <strain evidence="8">CG23_combo_of_CG06-09_8_20_14_all_40_13</strain>
    </source>
</reference>
<feature type="transmembrane region" description="Helical" evidence="6">
    <location>
        <begin position="58"/>
        <end position="83"/>
    </location>
</feature>
<comment type="caution">
    <text evidence="8">The sequence shown here is derived from an EMBL/GenBank/DDBJ whole genome shotgun (WGS) entry which is preliminary data.</text>
</comment>
<dbReference type="InterPro" id="IPR032816">
    <property type="entry name" value="VTT_dom"/>
</dbReference>
<feature type="transmembrane region" description="Helical" evidence="6">
    <location>
        <begin position="7"/>
        <end position="31"/>
    </location>
</feature>
<dbReference type="PANTHER" id="PTHR42709">
    <property type="entry name" value="ALKALINE PHOSPHATASE LIKE PROTEIN"/>
    <property type="match status" value="1"/>
</dbReference>
<keyword evidence="2" id="KW-1003">Cell membrane</keyword>
<evidence type="ECO:0000256" key="2">
    <source>
        <dbReference type="ARBA" id="ARBA00022475"/>
    </source>
</evidence>